<evidence type="ECO:0000256" key="1">
    <source>
        <dbReference type="SAM" id="Phobius"/>
    </source>
</evidence>
<protein>
    <submittedName>
        <fullName evidence="2">Uncharacterized protein</fullName>
    </submittedName>
</protein>
<keyword evidence="3" id="KW-1185">Reference proteome</keyword>
<proteinExistence type="predicted"/>
<dbReference type="EMBL" id="FNPH01000004">
    <property type="protein sequence ID" value="SDY93412.1"/>
    <property type="molecule type" value="Genomic_DNA"/>
</dbReference>
<keyword evidence="1" id="KW-1133">Transmembrane helix</keyword>
<sequence length="42" mass="4360">MEKPEPSESTRWQNGNTTIYALAALLGGLAALITAVNGCVPT</sequence>
<name>A0A1H3NX00_9ACTN</name>
<feature type="transmembrane region" description="Helical" evidence="1">
    <location>
        <begin position="20"/>
        <end position="40"/>
    </location>
</feature>
<gene>
    <name evidence="2" type="ORF">SAMN05444365_104209</name>
</gene>
<accession>A0A1H3NX00</accession>
<keyword evidence="1" id="KW-0472">Membrane</keyword>
<reference evidence="3" key="1">
    <citation type="submission" date="2016-10" db="EMBL/GenBank/DDBJ databases">
        <authorList>
            <person name="Varghese N."/>
            <person name="Submissions S."/>
        </authorList>
    </citation>
    <scope>NUCLEOTIDE SEQUENCE [LARGE SCALE GENOMIC DNA]</scope>
    <source>
        <strain evidence="3">DSM 45245</strain>
    </source>
</reference>
<dbReference type="RefSeq" id="WP_281247264.1">
    <property type="nucleotide sequence ID" value="NZ_FNPH01000004.1"/>
</dbReference>
<dbReference type="Proteomes" id="UP000242415">
    <property type="component" value="Unassembled WGS sequence"/>
</dbReference>
<evidence type="ECO:0000313" key="2">
    <source>
        <dbReference type="EMBL" id="SDY93412.1"/>
    </source>
</evidence>
<organism evidence="2 3">
    <name type="scientific">Micromonospora pattaloongensis</name>
    <dbReference type="NCBI Taxonomy" id="405436"/>
    <lineage>
        <taxon>Bacteria</taxon>
        <taxon>Bacillati</taxon>
        <taxon>Actinomycetota</taxon>
        <taxon>Actinomycetes</taxon>
        <taxon>Micromonosporales</taxon>
        <taxon>Micromonosporaceae</taxon>
        <taxon>Micromonospora</taxon>
    </lineage>
</organism>
<evidence type="ECO:0000313" key="3">
    <source>
        <dbReference type="Proteomes" id="UP000242415"/>
    </source>
</evidence>
<dbReference type="AlphaFoldDB" id="A0A1H3NX00"/>
<keyword evidence="1" id="KW-0812">Transmembrane</keyword>